<dbReference type="GO" id="GO:0003700">
    <property type="term" value="F:DNA-binding transcription factor activity"/>
    <property type="evidence" value="ECO:0007669"/>
    <property type="project" value="InterPro"/>
</dbReference>
<reference evidence="2" key="1">
    <citation type="submission" date="2019-12" db="EMBL/GenBank/DDBJ databases">
        <title>Genome sequencing and annotation of Brassica cretica.</title>
        <authorList>
            <person name="Studholme D.J."/>
            <person name="Sarris P.F."/>
        </authorList>
    </citation>
    <scope>NUCLEOTIDE SEQUENCE</scope>
    <source>
        <strain evidence="2">PFS-001/15</strain>
        <tissue evidence="2">Leaf</tissue>
    </source>
</reference>
<accession>A0A8S9HIS9</accession>
<dbReference type="Proteomes" id="UP000712281">
    <property type="component" value="Unassembled WGS sequence"/>
</dbReference>
<feature type="region of interest" description="Disordered" evidence="1">
    <location>
        <begin position="110"/>
        <end position="131"/>
    </location>
</feature>
<feature type="region of interest" description="Disordered" evidence="1">
    <location>
        <begin position="1"/>
        <end position="20"/>
    </location>
</feature>
<name>A0A8S9HIS9_BRACR</name>
<dbReference type="EMBL" id="QGKW02001940">
    <property type="protein sequence ID" value="KAF2556406.1"/>
    <property type="molecule type" value="Genomic_DNA"/>
</dbReference>
<comment type="caution">
    <text evidence="2">The sequence shown here is derived from an EMBL/GenBank/DDBJ whole genome shotgun (WGS) entry which is preliminary data.</text>
</comment>
<dbReference type="InterPro" id="IPR044522">
    <property type="entry name" value="TSO1-like"/>
</dbReference>
<dbReference type="PANTHER" id="PTHR46159">
    <property type="entry name" value="PROTEIN TESMIN/TSO1-LIKE CXC 2"/>
    <property type="match status" value="1"/>
</dbReference>
<sequence length="181" mass="20098">MDNSQKKKIETPTPKSKFEDSPVFNYINNLSPIEAVRSIPTVQTFNTLSFTSPPPVFTSPHASFHRESRFFRCHNSVERSKALESLDRSVSTQEEVVVASGEVDLNKEATLEDQEEDETSRDRVDSPGTGDIVTQVLLDPSGVAPQGEDNASSSTGLVNSSLIYNNFTTKMKTRTLLFPRK</sequence>
<evidence type="ECO:0000313" key="3">
    <source>
        <dbReference type="Proteomes" id="UP000712281"/>
    </source>
</evidence>
<evidence type="ECO:0000256" key="1">
    <source>
        <dbReference type="SAM" id="MobiDB-lite"/>
    </source>
</evidence>
<protein>
    <submittedName>
        <fullName evidence="2">Uncharacterized protein</fullName>
    </submittedName>
</protein>
<gene>
    <name evidence="2" type="ORF">F2Q68_00016741</name>
</gene>
<proteinExistence type="predicted"/>
<dbReference type="PANTHER" id="PTHR46159:SF13">
    <property type="entry name" value="CRC DOMAIN-CONTAINING PROTEIN TSO1"/>
    <property type="match status" value="1"/>
</dbReference>
<dbReference type="AlphaFoldDB" id="A0A8S9HIS9"/>
<evidence type="ECO:0000313" key="2">
    <source>
        <dbReference type="EMBL" id="KAF2556406.1"/>
    </source>
</evidence>
<organism evidence="2 3">
    <name type="scientific">Brassica cretica</name>
    <name type="common">Mustard</name>
    <dbReference type="NCBI Taxonomy" id="69181"/>
    <lineage>
        <taxon>Eukaryota</taxon>
        <taxon>Viridiplantae</taxon>
        <taxon>Streptophyta</taxon>
        <taxon>Embryophyta</taxon>
        <taxon>Tracheophyta</taxon>
        <taxon>Spermatophyta</taxon>
        <taxon>Magnoliopsida</taxon>
        <taxon>eudicotyledons</taxon>
        <taxon>Gunneridae</taxon>
        <taxon>Pentapetalae</taxon>
        <taxon>rosids</taxon>
        <taxon>malvids</taxon>
        <taxon>Brassicales</taxon>
        <taxon>Brassicaceae</taxon>
        <taxon>Brassiceae</taxon>
        <taxon>Brassica</taxon>
    </lineage>
</organism>